<dbReference type="PANTHER" id="PTHR28118">
    <property type="entry name" value="POLYNUCLEOTIDE 5'-TRIPHOSPHATASE-RELATED"/>
    <property type="match status" value="1"/>
</dbReference>
<comment type="function">
    <text evidence="8">First step of mRNA capping. Converts the 5'-triphosphate end of a nascent mRNA chain into a diphosphate end.</text>
</comment>
<dbReference type="AlphaFoldDB" id="M2N7M2"/>
<evidence type="ECO:0000256" key="6">
    <source>
        <dbReference type="ARBA" id="ARBA00023242"/>
    </source>
</evidence>
<keyword evidence="6 8" id="KW-0539">Nucleus</keyword>
<feature type="domain" description="mRNA triphosphatase Cet1-like" evidence="9">
    <location>
        <begin position="1"/>
        <end position="233"/>
    </location>
</feature>
<dbReference type="InterPro" id="IPR037009">
    <property type="entry name" value="mRNA_triPase_Cet1_sf"/>
</dbReference>
<accession>M2N7M2</accession>
<evidence type="ECO:0000313" key="10">
    <source>
        <dbReference type="EMBL" id="EMC94805.1"/>
    </source>
</evidence>
<evidence type="ECO:0000256" key="1">
    <source>
        <dbReference type="ARBA" id="ARBA00001946"/>
    </source>
</evidence>
<evidence type="ECO:0000256" key="4">
    <source>
        <dbReference type="ARBA" id="ARBA00022664"/>
    </source>
</evidence>
<dbReference type="GO" id="GO:0004651">
    <property type="term" value="F:polynucleotide 5'-phosphatase activity"/>
    <property type="evidence" value="ECO:0007669"/>
    <property type="project" value="UniProtKB-UniRule"/>
</dbReference>
<keyword evidence="8" id="KW-0506">mRNA capping</keyword>
<feature type="non-terminal residue" evidence="10">
    <location>
        <position position="1"/>
    </location>
</feature>
<name>M2N7M2_BAUPA</name>
<comment type="subunit">
    <text evidence="8">Heterodimer. The mRNA-capping enzyme is composed of two separate chains alpha and beta, respectively a mRNA guanylyltransferase and an mRNA 5'-triphosphate monophosphatase.</text>
</comment>
<dbReference type="InterPro" id="IPR004206">
    <property type="entry name" value="mRNA_triPase_Cet1"/>
</dbReference>
<evidence type="ECO:0000256" key="8">
    <source>
        <dbReference type="RuleBase" id="RU367053"/>
    </source>
</evidence>
<dbReference type="RefSeq" id="XP_007678139.1">
    <property type="nucleotide sequence ID" value="XM_007679949.1"/>
</dbReference>
<evidence type="ECO:0000256" key="3">
    <source>
        <dbReference type="ARBA" id="ARBA00006345"/>
    </source>
</evidence>
<dbReference type="CDD" id="cd07470">
    <property type="entry name" value="CYTH-like_mRNA_RTPase"/>
    <property type="match status" value="1"/>
</dbReference>
<protein>
    <recommendedName>
        <fullName evidence="8">mRNA-capping enzyme subunit beta</fullName>
        <ecNumber evidence="8">3.6.1.74</ecNumber>
    </recommendedName>
    <alternativeName>
        <fullName evidence="8">mRNA 5'-phosphatase</fullName>
    </alternativeName>
    <alternativeName>
        <fullName evidence="8">mRNA 5'-triphosphate monophosphatase</fullName>
    </alternativeName>
</protein>
<keyword evidence="5 8" id="KW-0378">Hydrolase</keyword>
<evidence type="ECO:0000313" key="11">
    <source>
        <dbReference type="Proteomes" id="UP000011761"/>
    </source>
</evidence>
<sequence>IEIEAKIGRILRKDSDERIVLPVMTPTVLEKVWAEKQTRFESQMDVHEHRAMNEFLNACATVSHNEAGRVAVRYSHPRETDSFRTLSPLGHKFLPAAVKRHTSASGGGNSQRGLKLRTTTDNATGKVTARIVKVKVADLHIFNPGWEYDCRISLNLEANMLSRPDLPPYEDLVVDETTPAEGSVGVGVGVGVGESPDRNKDRLSYNHLCYRVDLTKVEVKGVAGAKYELELEVDAHVLREQMGRLAEGRESGFVDVVSGFLDDATLLMRQ</sequence>
<keyword evidence="11" id="KW-1185">Reference proteome</keyword>
<dbReference type="Gene3D" id="3.20.100.10">
    <property type="entry name" value="mRNA triphosphatase Cet1-like"/>
    <property type="match status" value="1"/>
</dbReference>
<reference evidence="10 11" key="1">
    <citation type="journal article" date="2012" name="PLoS Pathog.">
        <title>Diverse lifestyles and strategies of plant pathogenesis encoded in the genomes of eighteen Dothideomycetes fungi.</title>
        <authorList>
            <person name="Ohm R.A."/>
            <person name="Feau N."/>
            <person name="Henrissat B."/>
            <person name="Schoch C.L."/>
            <person name="Horwitz B.A."/>
            <person name="Barry K.W."/>
            <person name="Condon B.J."/>
            <person name="Copeland A.C."/>
            <person name="Dhillon B."/>
            <person name="Glaser F."/>
            <person name="Hesse C.N."/>
            <person name="Kosti I."/>
            <person name="LaButti K."/>
            <person name="Lindquist E.A."/>
            <person name="Lucas S."/>
            <person name="Salamov A.A."/>
            <person name="Bradshaw R.E."/>
            <person name="Ciuffetti L."/>
            <person name="Hamelin R.C."/>
            <person name="Kema G.H.J."/>
            <person name="Lawrence C."/>
            <person name="Scott J.A."/>
            <person name="Spatafora J.W."/>
            <person name="Turgeon B.G."/>
            <person name="de Wit P.J.G.M."/>
            <person name="Zhong S."/>
            <person name="Goodwin S.B."/>
            <person name="Grigoriev I.V."/>
        </authorList>
    </citation>
    <scope>NUCLEOTIDE SEQUENCE [LARGE SCALE GENOMIC DNA]</scope>
    <source>
        <strain evidence="10 11">UAMH 10762</strain>
    </source>
</reference>
<comment type="subcellular location">
    <subcellularLocation>
        <location evidence="2 8">Nucleus</location>
    </subcellularLocation>
</comment>
<gene>
    <name evidence="10" type="ORF">BAUCODRAFT_54011</name>
</gene>
<dbReference type="STRING" id="717646.M2N7M2"/>
<dbReference type="GO" id="GO:0140818">
    <property type="term" value="F:mRNA 5'-triphosphate monophosphatase activity"/>
    <property type="evidence" value="ECO:0007669"/>
    <property type="project" value="UniProtKB-EC"/>
</dbReference>
<comment type="similarity">
    <text evidence="3 8">Belongs to the fungal TPase family.</text>
</comment>
<dbReference type="EMBL" id="KB445558">
    <property type="protein sequence ID" value="EMC94805.1"/>
    <property type="molecule type" value="Genomic_DNA"/>
</dbReference>
<proteinExistence type="inferred from homology"/>
<dbReference type="GO" id="GO:0006370">
    <property type="term" value="P:7-methylguanosine mRNA capping"/>
    <property type="evidence" value="ECO:0007669"/>
    <property type="project" value="UniProtKB-UniRule"/>
</dbReference>
<evidence type="ECO:0000256" key="2">
    <source>
        <dbReference type="ARBA" id="ARBA00004123"/>
    </source>
</evidence>
<dbReference type="OMA" id="CPNDAFD"/>
<comment type="cofactor">
    <cofactor evidence="1 8">
        <name>Mg(2+)</name>
        <dbReference type="ChEBI" id="CHEBI:18420"/>
    </cofactor>
</comment>
<evidence type="ECO:0000256" key="7">
    <source>
        <dbReference type="ARBA" id="ARBA00047740"/>
    </source>
</evidence>
<dbReference type="EC" id="3.6.1.74" evidence="8"/>
<dbReference type="InterPro" id="IPR040343">
    <property type="entry name" value="Cet1/Ctl1"/>
</dbReference>
<comment type="catalytic activity">
    <reaction evidence="7">
        <text>a 5'-end triphospho-ribonucleoside in mRNA + H2O = a 5'-end diphospho-ribonucleoside in mRNA + phosphate + H(+)</text>
        <dbReference type="Rhea" id="RHEA:67004"/>
        <dbReference type="Rhea" id="RHEA-COMP:17164"/>
        <dbReference type="Rhea" id="RHEA-COMP:17165"/>
        <dbReference type="ChEBI" id="CHEBI:15377"/>
        <dbReference type="ChEBI" id="CHEBI:15378"/>
        <dbReference type="ChEBI" id="CHEBI:43474"/>
        <dbReference type="ChEBI" id="CHEBI:167616"/>
        <dbReference type="ChEBI" id="CHEBI:167618"/>
        <dbReference type="EC" id="3.6.1.74"/>
    </reaction>
    <physiologicalReaction direction="left-to-right" evidence="7">
        <dbReference type="Rhea" id="RHEA:67005"/>
    </physiologicalReaction>
</comment>
<organism evidence="10 11">
    <name type="scientific">Baudoinia panamericana (strain UAMH 10762)</name>
    <name type="common">Angels' share fungus</name>
    <name type="synonym">Baudoinia compniacensis (strain UAMH 10762)</name>
    <dbReference type="NCBI Taxonomy" id="717646"/>
    <lineage>
        <taxon>Eukaryota</taxon>
        <taxon>Fungi</taxon>
        <taxon>Dikarya</taxon>
        <taxon>Ascomycota</taxon>
        <taxon>Pezizomycotina</taxon>
        <taxon>Dothideomycetes</taxon>
        <taxon>Dothideomycetidae</taxon>
        <taxon>Mycosphaerellales</taxon>
        <taxon>Teratosphaeriaceae</taxon>
        <taxon>Baudoinia</taxon>
    </lineage>
</organism>
<dbReference type="eggNOG" id="ENOG502RZAX">
    <property type="taxonomic scope" value="Eukaryota"/>
</dbReference>
<dbReference type="GO" id="GO:0031533">
    <property type="term" value="C:mRNA capping enzyme complex"/>
    <property type="evidence" value="ECO:0007669"/>
    <property type="project" value="UniProtKB-UniRule"/>
</dbReference>
<evidence type="ECO:0000259" key="9">
    <source>
        <dbReference type="Pfam" id="PF02940"/>
    </source>
</evidence>
<dbReference type="PANTHER" id="PTHR28118:SF1">
    <property type="entry name" value="POLYNUCLEOTIDE 5'-TRIPHOSPHATASE CTL1-RELATED"/>
    <property type="match status" value="1"/>
</dbReference>
<dbReference type="GeneID" id="19115294"/>
<keyword evidence="4 8" id="KW-0507">mRNA processing</keyword>
<dbReference type="KEGG" id="bcom:BAUCODRAFT_54011"/>
<dbReference type="SUPFAM" id="SSF55154">
    <property type="entry name" value="CYTH-like phosphatases"/>
    <property type="match status" value="1"/>
</dbReference>
<dbReference type="InterPro" id="IPR033469">
    <property type="entry name" value="CYTH-like_dom_sf"/>
</dbReference>
<dbReference type="HOGENOM" id="CLU_018004_3_0_1"/>
<dbReference type="Pfam" id="PF02940">
    <property type="entry name" value="mRNA_triPase"/>
    <property type="match status" value="1"/>
</dbReference>
<dbReference type="Proteomes" id="UP000011761">
    <property type="component" value="Unassembled WGS sequence"/>
</dbReference>
<evidence type="ECO:0000256" key="5">
    <source>
        <dbReference type="ARBA" id="ARBA00022801"/>
    </source>
</evidence>
<dbReference type="OrthoDB" id="272147at2759"/>
<feature type="non-terminal residue" evidence="10">
    <location>
        <position position="270"/>
    </location>
</feature>